<dbReference type="CDD" id="cd05403">
    <property type="entry name" value="NT_KNTase_like"/>
    <property type="match status" value="1"/>
</dbReference>
<accession>A1S0V6</accession>
<dbReference type="InterPro" id="IPR052548">
    <property type="entry name" value="Type_VII_TA_antitoxin"/>
</dbReference>
<dbReference type="EnsemblBacteria" id="ABL79086">
    <property type="protein sequence ID" value="ABL79086"/>
    <property type="gene ID" value="Tpen_1691"/>
</dbReference>
<gene>
    <name evidence="2" type="ordered locus">Tpen_1691</name>
</gene>
<dbReference type="PANTHER" id="PTHR33933">
    <property type="entry name" value="NUCLEOTIDYLTRANSFERASE"/>
    <property type="match status" value="1"/>
</dbReference>
<dbReference type="eggNOG" id="arCOG01204">
    <property type="taxonomic scope" value="Archaea"/>
</dbReference>
<dbReference type="SUPFAM" id="SSF81301">
    <property type="entry name" value="Nucleotidyltransferase"/>
    <property type="match status" value="1"/>
</dbReference>
<evidence type="ECO:0000313" key="3">
    <source>
        <dbReference type="Proteomes" id="UP000000641"/>
    </source>
</evidence>
<sequence>MNTLSDVVERLKNRFKVYAVILFGSRARGDWKPWSDYDLLVIGDFDKDYLDRIGEVLDALRDVRLPVEPHPYTLSEALEMVEKGNPLIISALEEGVVLHSTGEFEKLVKAFEELKKKGLEKTRTSYKLHA</sequence>
<keyword evidence="3" id="KW-1185">Reference proteome</keyword>
<dbReference type="STRING" id="368408.Tpen_1691"/>
<dbReference type="GeneID" id="4601014"/>
<dbReference type="Pfam" id="PF01909">
    <property type="entry name" value="NTP_transf_2"/>
    <property type="match status" value="1"/>
</dbReference>
<dbReference type="KEGG" id="tpe:Tpen_1691"/>
<dbReference type="HOGENOM" id="CLU_130257_9_0_2"/>
<organism evidence="2 3">
    <name type="scientific">Thermofilum pendens (strain DSM 2475 / Hrk 5)</name>
    <dbReference type="NCBI Taxonomy" id="368408"/>
    <lineage>
        <taxon>Archaea</taxon>
        <taxon>Thermoproteota</taxon>
        <taxon>Thermoprotei</taxon>
        <taxon>Thermofilales</taxon>
        <taxon>Thermofilaceae</taxon>
        <taxon>Thermofilum</taxon>
    </lineage>
</organism>
<reference evidence="3" key="1">
    <citation type="journal article" date="2008" name="J. Bacteriol.">
        <title>Genome sequence of Thermofilum pendens reveals an exceptional loss of biosynthetic pathways without genome reduction.</title>
        <authorList>
            <person name="Anderson I."/>
            <person name="Rodriguez J."/>
            <person name="Susanti D."/>
            <person name="Porat I."/>
            <person name="Reich C."/>
            <person name="Ulrich L.E."/>
            <person name="Elkins J.G."/>
            <person name="Mavromatis K."/>
            <person name="Lykidis A."/>
            <person name="Kim E."/>
            <person name="Thompson L.S."/>
            <person name="Nolan M."/>
            <person name="Land M."/>
            <person name="Copeland A."/>
            <person name="Lapidus A."/>
            <person name="Lucas S."/>
            <person name="Detter C."/>
            <person name="Zhulin I.B."/>
            <person name="Olsen G.J."/>
            <person name="Whitman W."/>
            <person name="Mukhopadhyay B."/>
            <person name="Bristow J."/>
            <person name="Kyrpides N."/>
        </authorList>
    </citation>
    <scope>NUCLEOTIDE SEQUENCE [LARGE SCALE GENOMIC DNA]</scope>
    <source>
        <strain evidence="3">DSM 2475 / Hrk 5</strain>
    </source>
</reference>
<evidence type="ECO:0000313" key="2">
    <source>
        <dbReference type="EMBL" id="ABL79086.1"/>
    </source>
</evidence>
<protein>
    <submittedName>
        <fullName evidence="2">Nucleotidyltransferase</fullName>
    </submittedName>
</protein>
<feature type="domain" description="Polymerase nucleotidyl transferase" evidence="1">
    <location>
        <begin position="5"/>
        <end position="94"/>
    </location>
</feature>
<dbReference type="AlphaFoldDB" id="A1S0V6"/>
<dbReference type="PANTHER" id="PTHR33933:SF1">
    <property type="entry name" value="PROTEIN ADENYLYLTRANSFERASE MNTA-RELATED"/>
    <property type="match status" value="1"/>
</dbReference>
<dbReference type="EMBL" id="CP000505">
    <property type="protein sequence ID" value="ABL79086.1"/>
    <property type="molecule type" value="Genomic_DNA"/>
</dbReference>
<dbReference type="RefSeq" id="WP_011753351.1">
    <property type="nucleotide sequence ID" value="NC_008698.1"/>
</dbReference>
<dbReference type="Proteomes" id="UP000000641">
    <property type="component" value="Chromosome"/>
</dbReference>
<dbReference type="GO" id="GO:0016779">
    <property type="term" value="F:nucleotidyltransferase activity"/>
    <property type="evidence" value="ECO:0007669"/>
    <property type="project" value="InterPro"/>
</dbReference>
<dbReference type="OrthoDB" id="9287at2157"/>
<dbReference type="InterPro" id="IPR002934">
    <property type="entry name" value="Polymerase_NTP_transf_dom"/>
</dbReference>
<evidence type="ECO:0000259" key="1">
    <source>
        <dbReference type="Pfam" id="PF01909"/>
    </source>
</evidence>
<name>A1S0V6_THEPD</name>
<dbReference type="Gene3D" id="3.30.460.10">
    <property type="entry name" value="Beta Polymerase, domain 2"/>
    <property type="match status" value="1"/>
</dbReference>
<proteinExistence type="predicted"/>
<dbReference type="InterPro" id="IPR043519">
    <property type="entry name" value="NT_sf"/>
</dbReference>